<dbReference type="GO" id="GO:0030247">
    <property type="term" value="F:polysaccharide binding"/>
    <property type="evidence" value="ECO:0007669"/>
    <property type="project" value="InterPro"/>
</dbReference>
<reference evidence="2" key="1">
    <citation type="submission" date="2019-03" db="EMBL/GenBank/DDBJ databases">
        <title>Single cell metagenomics reveals metabolic interactions within the superorganism composed of flagellate Streblomastix strix and complex community of Bacteroidetes bacteria on its surface.</title>
        <authorList>
            <person name="Treitli S.C."/>
            <person name="Kolisko M."/>
            <person name="Husnik F."/>
            <person name="Keeling P."/>
            <person name="Hampl V."/>
        </authorList>
    </citation>
    <scope>NUCLEOTIDE SEQUENCE</scope>
    <source>
        <strain evidence="2">STM</strain>
    </source>
</reference>
<dbReference type="Pfam" id="PF18329">
    <property type="entry name" value="SGBP_B_XBD"/>
    <property type="match status" value="1"/>
</dbReference>
<dbReference type="Gene3D" id="2.60.40.10">
    <property type="entry name" value="Immunoglobulins"/>
    <property type="match status" value="2"/>
</dbReference>
<evidence type="ECO:0000313" key="2">
    <source>
        <dbReference type="EMBL" id="KAA6338626.1"/>
    </source>
</evidence>
<dbReference type="InterPro" id="IPR040475">
    <property type="entry name" value="SGBP_B_XBD"/>
</dbReference>
<dbReference type="CDD" id="cd00102">
    <property type="entry name" value="IPT"/>
    <property type="match status" value="1"/>
</dbReference>
<comment type="caution">
    <text evidence="2">The sequence shown here is derived from an EMBL/GenBank/DDBJ whole genome shotgun (WGS) entry which is preliminary data.</text>
</comment>
<feature type="domain" description="Surface glycan-binding protein B xyloglucan binding" evidence="1">
    <location>
        <begin position="206"/>
        <end position="389"/>
    </location>
</feature>
<name>A0A5J4RXE9_9ZZZZ</name>
<dbReference type="InterPro" id="IPR013783">
    <property type="entry name" value="Ig-like_fold"/>
</dbReference>
<protein>
    <recommendedName>
        <fullName evidence="1">Surface glycan-binding protein B xyloglucan binding domain-containing protein</fullName>
    </recommendedName>
</protein>
<dbReference type="EMBL" id="SNRY01000601">
    <property type="protein sequence ID" value="KAA6338626.1"/>
    <property type="molecule type" value="Genomic_DNA"/>
</dbReference>
<dbReference type="PROSITE" id="PS51257">
    <property type="entry name" value="PROKAR_LIPOPROTEIN"/>
    <property type="match status" value="1"/>
</dbReference>
<accession>A0A5J4RXE9</accession>
<proteinExistence type="predicted"/>
<sequence length="391" mass="43358">MKKYISILMLFVAMGVFTVSCEQESDSNAMPVVKYVRPTDANAADSLLTRAAMGSTIALIGDGLGGVCEIWFNDQKAKLNPVYVTATSIIVNVPGTMPGKITNTITLKTSKGKQAIYDFAVIIPSPRVISIENEWALNNMTTIIRGDYFFADAEGKLVQVLFPGNVKAEVIEFDDHNIKIIVPLGALPGTVTVESIYGKGRSQFTFRDKEGLFIDAEEPTNVWNTWNRGSFDMNDGTSGQYIKLSGNTGNWAWPGELMQLVYINPTQTPLISEGLPADYALKFEYNSLNWSGAHIYFWFSPKSDVNTDDPNVAQYLWQPFLINGAYVNHVTNGWVTCTIPLSEFTHNKAGTSNIKLGKDDMINFHAFPFGEAEGVAPFEIWLDNFRIVKIK</sequence>
<gene>
    <name evidence="2" type="ORF">EZS27_013389</name>
</gene>
<dbReference type="AlphaFoldDB" id="A0A5J4RXE9"/>
<evidence type="ECO:0000259" key="1">
    <source>
        <dbReference type="Pfam" id="PF18329"/>
    </source>
</evidence>
<organism evidence="2">
    <name type="scientific">termite gut metagenome</name>
    <dbReference type="NCBI Taxonomy" id="433724"/>
    <lineage>
        <taxon>unclassified sequences</taxon>
        <taxon>metagenomes</taxon>
        <taxon>organismal metagenomes</taxon>
    </lineage>
</organism>